<dbReference type="EMBL" id="BARS01045764">
    <property type="protein sequence ID" value="GAG36297.1"/>
    <property type="molecule type" value="Genomic_DNA"/>
</dbReference>
<accession>X0XLT4</accession>
<feature type="non-terminal residue" evidence="1">
    <location>
        <position position="62"/>
    </location>
</feature>
<name>X0XLT4_9ZZZZ</name>
<reference evidence="1" key="1">
    <citation type="journal article" date="2014" name="Front. Microbiol.">
        <title>High frequency of phylogenetically diverse reductive dehalogenase-homologous genes in deep subseafloor sedimentary metagenomes.</title>
        <authorList>
            <person name="Kawai M."/>
            <person name="Futagami T."/>
            <person name="Toyoda A."/>
            <person name="Takaki Y."/>
            <person name="Nishi S."/>
            <person name="Hori S."/>
            <person name="Arai W."/>
            <person name="Tsubouchi T."/>
            <person name="Morono Y."/>
            <person name="Uchiyama I."/>
            <person name="Ito T."/>
            <person name="Fujiyama A."/>
            <person name="Inagaki F."/>
            <person name="Takami H."/>
        </authorList>
    </citation>
    <scope>NUCLEOTIDE SEQUENCE</scope>
    <source>
        <strain evidence="1">Expedition CK06-06</strain>
    </source>
</reference>
<protein>
    <submittedName>
        <fullName evidence="1">Uncharacterized protein</fullName>
    </submittedName>
</protein>
<sequence>MAWWGEYLYVTVPGMILVMNDQDGDENRGFITWGLPELLRGPAFDSTGRMYVSVAAGCNSCQ</sequence>
<gene>
    <name evidence="1" type="ORF">S01H1_68972</name>
</gene>
<evidence type="ECO:0000313" key="1">
    <source>
        <dbReference type="EMBL" id="GAG36297.1"/>
    </source>
</evidence>
<dbReference type="AlphaFoldDB" id="X0XLT4"/>
<organism evidence="1">
    <name type="scientific">marine sediment metagenome</name>
    <dbReference type="NCBI Taxonomy" id="412755"/>
    <lineage>
        <taxon>unclassified sequences</taxon>
        <taxon>metagenomes</taxon>
        <taxon>ecological metagenomes</taxon>
    </lineage>
</organism>
<comment type="caution">
    <text evidence="1">The sequence shown here is derived from an EMBL/GenBank/DDBJ whole genome shotgun (WGS) entry which is preliminary data.</text>
</comment>
<proteinExistence type="predicted"/>